<keyword evidence="3" id="KW-1185">Reference proteome</keyword>
<dbReference type="Proteomes" id="UP000838763">
    <property type="component" value="Unassembled WGS sequence"/>
</dbReference>
<keyword evidence="1" id="KW-0472">Membrane</keyword>
<evidence type="ECO:0008006" key="4">
    <source>
        <dbReference type="Google" id="ProtNLM"/>
    </source>
</evidence>
<dbReference type="PANTHER" id="PTHR36124">
    <property type="match status" value="1"/>
</dbReference>
<proteinExistence type="predicted"/>
<dbReference type="PANTHER" id="PTHR36124:SF1">
    <property type="entry name" value="ER-BOUND OXYGENASE MPAB_MPAB'_RUBBER OXYGENASE CATALYTIC DOMAIN-CONTAINING PROTEIN"/>
    <property type="match status" value="1"/>
</dbReference>
<feature type="transmembrane region" description="Helical" evidence="1">
    <location>
        <begin position="20"/>
        <end position="37"/>
    </location>
</feature>
<keyword evidence="1" id="KW-0812">Transmembrane</keyword>
<evidence type="ECO:0000256" key="1">
    <source>
        <dbReference type="SAM" id="Phobius"/>
    </source>
</evidence>
<evidence type="ECO:0000313" key="2">
    <source>
        <dbReference type="EMBL" id="CAI4212401.1"/>
    </source>
</evidence>
<dbReference type="AlphaFoldDB" id="A0A9P1GYW4"/>
<dbReference type="InterPro" id="IPR046366">
    <property type="entry name" value="MPAB"/>
</dbReference>
<reference evidence="2" key="1">
    <citation type="submission" date="2022-11" db="EMBL/GenBank/DDBJ databases">
        <authorList>
            <person name="Scott C."/>
            <person name="Bruce N."/>
        </authorList>
    </citation>
    <scope>NUCLEOTIDE SEQUENCE</scope>
</reference>
<dbReference type="EMBL" id="CALLCH030000004">
    <property type="protein sequence ID" value="CAI4212401.1"/>
    <property type="molecule type" value="Genomic_DNA"/>
</dbReference>
<gene>
    <name evidence="2" type="ORF">PPNO1_LOCUS2163</name>
</gene>
<dbReference type="GO" id="GO:0016491">
    <property type="term" value="F:oxidoreductase activity"/>
    <property type="evidence" value="ECO:0007669"/>
    <property type="project" value="InterPro"/>
</dbReference>
<protein>
    <recommendedName>
        <fullName evidence="4">ER-bound oxygenase mpaB/mpaB'/Rubber oxygenase catalytic domain-containing protein</fullName>
    </recommendedName>
</protein>
<dbReference type="OrthoDB" id="545169at2759"/>
<accession>A0A9P1GYW4</accession>
<evidence type="ECO:0000313" key="3">
    <source>
        <dbReference type="Proteomes" id="UP000838763"/>
    </source>
</evidence>
<sequence length="403" mass="45605">MGNALSIAAEQFAQTRPNRLLAITTALVTYLALTRALRYRRRDRTLRNYGYPKRPLKSMTVEEASAIRRALSNLEFPHAYTTSLFFALFKTYAIPTISSVLLATGQLSSDQTASKRAADTAVIVTEMAHNHPASDRAVASIARMNYLHNRYRKAGKITDDDLLYTLSLFALEPTRWGVFWRNVGEAMEIPYQVLEAHYDSDERDGTAWMRAIERWSDLYEKRCAVPDETNGKVARGTLDILLFNIPTAIHGIAVQLIGSIIDARTRDAMLLPHPTDMHTRLLTGFMALRRATIKYLHLPRPQWLEFARVTDEPDPVTGNFYMTLYFSQPWYVKPTFWSRWGPEALFTRLTGGLVPSADGQYAPQGYKIENLGPVRLEGKGAEEMEKEVQRIRAQRGGCPMAGL</sequence>
<name>A0A9P1GYW4_9PEZI</name>
<comment type="caution">
    <text evidence="2">The sequence shown here is derived from an EMBL/GenBank/DDBJ whole genome shotgun (WGS) entry which is preliminary data.</text>
</comment>
<keyword evidence="1" id="KW-1133">Transmembrane helix</keyword>
<organism evidence="2 3">
    <name type="scientific">Parascedosporium putredinis</name>
    <dbReference type="NCBI Taxonomy" id="1442378"/>
    <lineage>
        <taxon>Eukaryota</taxon>
        <taxon>Fungi</taxon>
        <taxon>Dikarya</taxon>
        <taxon>Ascomycota</taxon>
        <taxon>Pezizomycotina</taxon>
        <taxon>Sordariomycetes</taxon>
        <taxon>Hypocreomycetidae</taxon>
        <taxon>Microascales</taxon>
        <taxon>Microascaceae</taxon>
        <taxon>Parascedosporium</taxon>
    </lineage>
</organism>